<organism evidence="2 3">
    <name type="scientific">Candidatus Thiodiazotropha endoloripes</name>
    <dbReference type="NCBI Taxonomy" id="1818881"/>
    <lineage>
        <taxon>Bacteria</taxon>
        <taxon>Pseudomonadati</taxon>
        <taxon>Pseudomonadota</taxon>
        <taxon>Gammaproteobacteria</taxon>
        <taxon>Chromatiales</taxon>
        <taxon>Sedimenticolaceae</taxon>
        <taxon>Candidatus Thiodiazotropha</taxon>
    </lineage>
</organism>
<dbReference type="InterPro" id="IPR009875">
    <property type="entry name" value="PilZ_domain"/>
</dbReference>
<evidence type="ECO:0000313" key="3">
    <source>
        <dbReference type="Proteomes" id="UP000094849"/>
    </source>
</evidence>
<feature type="domain" description="PilZ" evidence="1">
    <location>
        <begin position="4"/>
        <end position="96"/>
    </location>
</feature>
<proteinExistence type="predicted"/>
<dbReference type="Proteomes" id="UP000094849">
    <property type="component" value="Unassembled WGS sequence"/>
</dbReference>
<gene>
    <name evidence="2" type="ORF">A3196_18840</name>
</gene>
<protein>
    <recommendedName>
        <fullName evidence="1">PilZ domain-containing protein</fullName>
    </recommendedName>
</protein>
<reference evidence="2 3" key="1">
    <citation type="submission" date="2016-03" db="EMBL/GenBank/DDBJ databases">
        <title>Chemosynthetic sulphur-oxidizing symbionts of marine invertebrate animals are capable of nitrogen fixation.</title>
        <authorList>
            <person name="Petersen J.M."/>
            <person name="Kemper A."/>
            <person name="Gruber-Vodicka H."/>
            <person name="Cardini U."/>
            <person name="Geest Mvander."/>
            <person name="Kleiner M."/>
            <person name="Bulgheresi S."/>
            <person name="Fussmann M."/>
            <person name="Herbold C."/>
            <person name="Seah B.K.B."/>
            <person name="Antony C.Paul."/>
            <person name="Liu D."/>
            <person name="Belitz A."/>
            <person name="Weber M."/>
        </authorList>
    </citation>
    <scope>NUCLEOTIDE SEQUENCE [LARGE SCALE GENOMIC DNA]</scope>
    <source>
        <strain evidence="2">G_D</strain>
    </source>
</reference>
<dbReference type="AlphaFoldDB" id="A0A1E2UHD1"/>
<dbReference type="OrthoDB" id="7068389at2"/>
<evidence type="ECO:0000313" key="2">
    <source>
        <dbReference type="EMBL" id="ODB92833.1"/>
    </source>
</evidence>
<dbReference type="Gene3D" id="2.40.10.220">
    <property type="entry name" value="predicted glycosyltransferase like domains"/>
    <property type="match status" value="1"/>
</dbReference>
<evidence type="ECO:0000259" key="1">
    <source>
        <dbReference type="Pfam" id="PF07238"/>
    </source>
</evidence>
<dbReference type="Pfam" id="PF07238">
    <property type="entry name" value="PilZ"/>
    <property type="match status" value="1"/>
</dbReference>
<dbReference type="GO" id="GO:0035438">
    <property type="term" value="F:cyclic-di-GMP binding"/>
    <property type="evidence" value="ECO:0007669"/>
    <property type="project" value="InterPro"/>
</dbReference>
<dbReference type="EMBL" id="LVJZ01000005">
    <property type="protein sequence ID" value="ODB92833.1"/>
    <property type="molecule type" value="Genomic_DNA"/>
</dbReference>
<keyword evidence="3" id="KW-1185">Reference proteome</keyword>
<comment type="caution">
    <text evidence="2">The sequence shown here is derived from an EMBL/GenBank/DDBJ whole genome shotgun (WGS) entry which is preliminary data.</text>
</comment>
<dbReference type="SUPFAM" id="SSF141371">
    <property type="entry name" value="PilZ domain-like"/>
    <property type="match status" value="1"/>
</dbReference>
<dbReference type="RefSeq" id="WP_069015638.1">
    <property type="nucleotide sequence ID" value="NZ_LVJW01000007.1"/>
</dbReference>
<name>A0A1E2UHD1_9GAMM</name>
<accession>A0A1E2UHD1</accession>
<sequence length="147" mass="16547">MDARKNPRTKTSFQVTFVSKANGVSQNRTIADISQSGLFVNALSGAKLNDHYRVLFRRPGQVESIQLTAQVTRINHRGTALTFRQLDPQESRFLSELTNPNWDGKDLLEGVIKHGILENTTNFADCMRLTSLLSSDYRFTSRGESIN</sequence>